<feature type="transmembrane region" description="Helical" evidence="1">
    <location>
        <begin position="6"/>
        <end position="30"/>
    </location>
</feature>
<comment type="caution">
    <text evidence="2">The sequence shown here is derived from an EMBL/GenBank/DDBJ whole genome shotgun (WGS) entry which is preliminary data.</text>
</comment>
<protein>
    <submittedName>
        <fullName evidence="2">Uncharacterized protein</fullName>
    </submittedName>
</protein>
<dbReference type="AlphaFoldDB" id="A0A6G0TI49"/>
<dbReference type="EMBL" id="VYZN01000035">
    <property type="protein sequence ID" value="KAE9533344.1"/>
    <property type="molecule type" value="Genomic_DNA"/>
</dbReference>
<dbReference type="Proteomes" id="UP000475862">
    <property type="component" value="Unassembled WGS sequence"/>
</dbReference>
<dbReference type="OrthoDB" id="6619752at2759"/>
<sequence length="320" mass="35879">MIYAILLVILSYLSYIVAGALFLGIVALTIRHDLVSAAIAKELRRQQQPTAPVVAIAADDDIDDWTNVAKQLAFEPVPPAVRIQMLINCVQKYTTDRLDPMEKRLKKINERLTKITATCRRARMAYDFEWSEVNALCESNSRQTMSIGTNTDDAEISGISKSAIVKEQSEPSPTVSSVVSVVEPSTQSMAPYDGKSQSLSPDAIKSQSRSIPSELISISTISSAPPIQEEESLNDAFKELVPYLISIVMWFKNALTSDVYRRKAIKVYKTLNSILHSEYLKQCFKFAFDSFDNLVRLYTHINTENDVTWVMIRIPATEND</sequence>
<evidence type="ECO:0000256" key="1">
    <source>
        <dbReference type="SAM" id="Phobius"/>
    </source>
</evidence>
<name>A0A6G0TI49_APHGL</name>
<evidence type="ECO:0000313" key="3">
    <source>
        <dbReference type="Proteomes" id="UP000475862"/>
    </source>
</evidence>
<reference evidence="2 3" key="1">
    <citation type="submission" date="2019-08" db="EMBL/GenBank/DDBJ databases">
        <title>The genome of the soybean aphid Biotype 1, its phylome, world population structure and adaptation to the North American continent.</title>
        <authorList>
            <person name="Giordano R."/>
            <person name="Donthu R.K."/>
            <person name="Hernandez A.G."/>
            <person name="Wright C.L."/>
            <person name="Zimin A.V."/>
        </authorList>
    </citation>
    <scope>NUCLEOTIDE SEQUENCE [LARGE SCALE GENOMIC DNA]</scope>
    <source>
        <tissue evidence="2">Whole aphids</tissue>
    </source>
</reference>
<evidence type="ECO:0000313" key="2">
    <source>
        <dbReference type="EMBL" id="KAE9533344.1"/>
    </source>
</evidence>
<keyword evidence="1" id="KW-1133">Transmembrane helix</keyword>
<keyword evidence="3" id="KW-1185">Reference proteome</keyword>
<keyword evidence="1" id="KW-0812">Transmembrane</keyword>
<accession>A0A6G0TI49</accession>
<gene>
    <name evidence="2" type="ORF">AGLY_009247</name>
</gene>
<organism evidence="2 3">
    <name type="scientific">Aphis glycines</name>
    <name type="common">Soybean aphid</name>
    <dbReference type="NCBI Taxonomy" id="307491"/>
    <lineage>
        <taxon>Eukaryota</taxon>
        <taxon>Metazoa</taxon>
        <taxon>Ecdysozoa</taxon>
        <taxon>Arthropoda</taxon>
        <taxon>Hexapoda</taxon>
        <taxon>Insecta</taxon>
        <taxon>Pterygota</taxon>
        <taxon>Neoptera</taxon>
        <taxon>Paraneoptera</taxon>
        <taxon>Hemiptera</taxon>
        <taxon>Sternorrhyncha</taxon>
        <taxon>Aphidomorpha</taxon>
        <taxon>Aphidoidea</taxon>
        <taxon>Aphididae</taxon>
        <taxon>Aphidini</taxon>
        <taxon>Aphis</taxon>
        <taxon>Aphis</taxon>
    </lineage>
</organism>
<proteinExistence type="predicted"/>
<keyword evidence="1" id="KW-0472">Membrane</keyword>